<dbReference type="PRINTS" id="PR00453">
    <property type="entry name" value="VWFADOMAIN"/>
</dbReference>
<dbReference type="InterPro" id="IPR050525">
    <property type="entry name" value="ECM_Assembly_Org"/>
</dbReference>
<feature type="chain" id="PRO_5043583491" description="VWFA domain-containing protein" evidence="1">
    <location>
        <begin position="22"/>
        <end position="294"/>
    </location>
</feature>
<dbReference type="SUPFAM" id="SSF53300">
    <property type="entry name" value="vWA-like"/>
    <property type="match status" value="1"/>
</dbReference>
<dbReference type="InterPro" id="IPR002035">
    <property type="entry name" value="VWF_A"/>
</dbReference>
<keyword evidence="1" id="KW-0732">Signal</keyword>
<feature type="domain" description="VWFA" evidence="2">
    <location>
        <begin position="29"/>
        <end position="204"/>
    </location>
</feature>
<dbReference type="Pfam" id="PF00092">
    <property type="entry name" value="VWA"/>
    <property type="match status" value="1"/>
</dbReference>
<dbReference type="CDD" id="cd01450">
    <property type="entry name" value="vWFA_subfamily_ECM"/>
    <property type="match status" value="1"/>
</dbReference>
<comment type="caution">
    <text evidence="3">The sequence shown here is derived from an EMBL/GenBank/DDBJ whole genome shotgun (WGS) entry which is preliminary data.</text>
</comment>
<dbReference type="Gene3D" id="3.40.50.410">
    <property type="entry name" value="von Willebrand factor, type A domain"/>
    <property type="match status" value="1"/>
</dbReference>
<evidence type="ECO:0000259" key="2">
    <source>
        <dbReference type="PROSITE" id="PS50234"/>
    </source>
</evidence>
<organism evidence="3 4">
    <name type="scientific">Pocillopora meandrina</name>
    <dbReference type="NCBI Taxonomy" id="46732"/>
    <lineage>
        <taxon>Eukaryota</taxon>
        <taxon>Metazoa</taxon>
        <taxon>Cnidaria</taxon>
        <taxon>Anthozoa</taxon>
        <taxon>Hexacorallia</taxon>
        <taxon>Scleractinia</taxon>
        <taxon>Astrocoeniina</taxon>
        <taxon>Pocilloporidae</taxon>
        <taxon>Pocillopora</taxon>
    </lineage>
</organism>
<evidence type="ECO:0000256" key="1">
    <source>
        <dbReference type="SAM" id="SignalP"/>
    </source>
</evidence>
<dbReference type="SUPFAM" id="SSF57414">
    <property type="entry name" value="Hairpin loop containing domain-like"/>
    <property type="match status" value="1"/>
</dbReference>
<dbReference type="AlphaFoldDB" id="A0AAU9VW06"/>
<feature type="signal peptide" evidence="1">
    <location>
        <begin position="1"/>
        <end position="21"/>
    </location>
</feature>
<sequence>MIVKKAVFLLQLQVSFLTTHAAVCPFAMDVAFLLDSSGSIGQNNYLDMKRFINEVIDHFYISPKDTHVGVVSFSTQAQTEIRFTSKQTVDAIKPSVLNITYQSGATHTHLGLNKVHIDLFSAQGGMRTNVPHVLLVITDGKSYNAELTRKQAQYLKDDGIVIFALGIGSGIEMTELKAMVSMEQYVFLFSSVRQMLPSDKASDIALALCAVARTSNAIIHPVITQHSLLQHTVVSRVTADDLECAFMCIKHSLCYSFNFHAPTRLCELSNATKADHLKDFVYDHSSAYNELIFV</sequence>
<dbReference type="SMART" id="SM00327">
    <property type="entry name" value="VWA"/>
    <property type="match status" value="1"/>
</dbReference>
<name>A0AAU9VW06_9CNID</name>
<evidence type="ECO:0000313" key="4">
    <source>
        <dbReference type="Proteomes" id="UP001159428"/>
    </source>
</evidence>
<dbReference type="PANTHER" id="PTHR24020:SF20">
    <property type="entry name" value="PH DOMAIN-CONTAINING PROTEIN"/>
    <property type="match status" value="1"/>
</dbReference>
<keyword evidence="4" id="KW-1185">Reference proteome</keyword>
<accession>A0AAU9VW06</accession>
<dbReference type="InterPro" id="IPR036465">
    <property type="entry name" value="vWFA_dom_sf"/>
</dbReference>
<dbReference type="PROSITE" id="PS50234">
    <property type="entry name" value="VWFA"/>
    <property type="match status" value="1"/>
</dbReference>
<dbReference type="Pfam" id="PF00024">
    <property type="entry name" value="PAN_1"/>
    <property type="match status" value="1"/>
</dbReference>
<proteinExistence type="predicted"/>
<evidence type="ECO:0000313" key="3">
    <source>
        <dbReference type="EMBL" id="CAH3038334.1"/>
    </source>
</evidence>
<dbReference type="EMBL" id="CALNXJ010000004">
    <property type="protein sequence ID" value="CAH3038334.1"/>
    <property type="molecule type" value="Genomic_DNA"/>
</dbReference>
<protein>
    <recommendedName>
        <fullName evidence="2">VWFA domain-containing protein</fullName>
    </recommendedName>
</protein>
<dbReference type="PANTHER" id="PTHR24020">
    <property type="entry name" value="COLLAGEN ALPHA"/>
    <property type="match status" value="1"/>
</dbReference>
<dbReference type="InterPro" id="IPR003609">
    <property type="entry name" value="Pan_app"/>
</dbReference>
<reference evidence="3 4" key="1">
    <citation type="submission" date="2022-05" db="EMBL/GenBank/DDBJ databases">
        <authorList>
            <consortium name="Genoscope - CEA"/>
            <person name="William W."/>
        </authorList>
    </citation>
    <scope>NUCLEOTIDE SEQUENCE [LARGE SCALE GENOMIC DNA]</scope>
</reference>
<dbReference type="Proteomes" id="UP001159428">
    <property type="component" value="Unassembled WGS sequence"/>
</dbReference>
<gene>
    <name evidence="3" type="ORF">PMEA_00021634</name>
</gene>